<dbReference type="EMBL" id="FNJJ01000012">
    <property type="protein sequence ID" value="SDQ00458.1"/>
    <property type="molecule type" value="Genomic_DNA"/>
</dbReference>
<dbReference type="SUPFAM" id="SSF53850">
    <property type="entry name" value="Periplasmic binding protein-like II"/>
    <property type="match status" value="1"/>
</dbReference>
<dbReference type="Gene3D" id="3.40.190.10">
    <property type="entry name" value="Periplasmic binding protein-like II"/>
    <property type="match status" value="2"/>
</dbReference>
<keyword evidence="3" id="KW-1185">Reference proteome</keyword>
<dbReference type="Proteomes" id="UP000199460">
    <property type="component" value="Unassembled WGS sequence"/>
</dbReference>
<reference evidence="3" key="1">
    <citation type="submission" date="2016-10" db="EMBL/GenBank/DDBJ databases">
        <authorList>
            <person name="Varghese N."/>
            <person name="Submissions S."/>
        </authorList>
    </citation>
    <scope>NUCLEOTIDE SEQUENCE [LARGE SCALE GENOMIC DNA]</scope>
    <source>
        <strain evidence="3">JCM 18416</strain>
    </source>
</reference>
<evidence type="ECO:0000313" key="2">
    <source>
        <dbReference type="EMBL" id="SDQ00458.1"/>
    </source>
</evidence>
<dbReference type="GeneID" id="300933179"/>
<organism evidence="2 3">
    <name type="scientific">Ectopseudomonas guguanensis</name>
    <dbReference type="NCBI Taxonomy" id="1198456"/>
    <lineage>
        <taxon>Bacteria</taxon>
        <taxon>Pseudomonadati</taxon>
        <taxon>Pseudomonadota</taxon>
        <taxon>Gammaproteobacteria</taxon>
        <taxon>Pseudomonadales</taxon>
        <taxon>Pseudomonadaceae</taxon>
        <taxon>Ectopseudomonas</taxon>
    </lineage>
</organism>
<proteinExistence type="predicted"/>
<gene>
    <name evidence="2" type="ORF">SAMN05216213_11287</name>
</gene>
<dbReference type="AlphaFoldDB" id="A0A1H0XC16"/>
<evidence type="ECO:0000256" key="1">
    <source>
        <dbReference type="SAM" id="SignalP"/>
    </source>
</evidence>
<feature type="chain" id="PRO_5011490236" evidence="1">
    <location>
        <begin position="21"/>
        <end position="244"/>
    </location>
</feature>
<name>A0A1H0XC16_9GAMM</name>
<protein>
    <submittedName>
        <fullName evidence="2">Amino acid ABC transporter substrate-binding protein, PAAT family</fullName>
    </submittedName>
</protein>
<evidence type="ECO:0000313" key="3">
    <source>
        <dbReference type="Proteomes" id="UP000199460"/>
    </source>
</evidence>
<dbReference type="RefSeq" id="WP_090433137.1">
    <property type="nucleotide sequence ID" value="NZ_FNJJ01000012.1"/>
</dbReference>
<dbReference type="OrthoDB" id="5765098at2"/>
<keyword evidence="1" id="KW-0732">Signal</keyword>
<sequence>MAARRLTLLLGMVVMLTVHAELQLPSEIHVASEVWEGHTNADGTGMGWDILREVFEPAGVALRLQSVPYTRAVGLVQRGGVDAYVGAYRDEVDEGVYYPRWHYDGDQISALGLKDKPAPALDQLGELRLIWMRGYEYQRYLPNVRHYREVRRHSGILGMLDQGHADFYIDARVEIEVLLEQVAQDVRDRYQVTDLAWLPLYLGFADNSRGHALADLFDQRMAQLVEAGTLRPIFERWQQPYPFD</sequence>
<accession>A0A1H0XC16</accession>
<feature type="signal peptide" evidence="1">
    <location>
        <begin position="1"/>
        <end position="20"/>
    </location>
</feature>